<accession>A0A371D3L1</accession>
<evidence type="ECO:0008006" key="3">
    <source>
        <dbReference type="Google" id="ProtNLM"/>
    </source>
</evidence>
<protein>
    <recommendedName>
        <fullName evidence="3">Retrotransposon gag domain-containing protein</fullName>
    </recommendedName>
</protein>
<dbReference type="OrthoDB" id="3268757at2759"/>
<name>A0A371D3L1_9APHY</name>
<evidence type="ECO:0000313" key="1">
    <source>
        <dbReference type="EMBL" id="RDX47134.1"/>
    </source>
</evidence>
<reference evidence="1 2" key="1">
    <citation type="journal article" date="2018" name="Biotechnol. Biofuels">
        <title>Integrative visual omics of the white-rot fungus Polyporus brumalis exposes the biotechnological potential of its oxidative enzymes for delignifying raw plant biomass.</title>
        <authorList>
            <person name="Miyauchi S."/>
            <person name="Rancon A."/>
            <person name="Drula E."/>
            <person name="Hage H."/>
            <person name="Chaduli D."/>
            <person name="Favel A."/>
            <person name="Grisel S."/>
            <person name="Henrissat B."/>
            <person name="Herpoel-Gimbert I."/>
            <person name="Ruiz-Duenas F.J."/>
            <person name="Chevret D."/>
            <person name="Hainaut M."/>
            <person name="Lin J."/>
            <person name="Wang M."/>
            <person name="Pangilinan J."/>
            <person name="Lipzen A."/>
            <person name="Lesage-Meessen L."/>
            <person name="Navarro D."/>
            <person name="Riley R."/>
            <person name="Grigoriev I.V."/>
            <person name="Zhou S."/>
            <person name="Raouche S."/>
            <person name="Rosso M.N."/>
        </authorList>
    </citation>
    <scope>NUCLEOTIDE SEQUENCE [LARGE SCALE GENOMIC DNA]</scope>
    <source>
        <strain evidence="1 2">BRFM 1820</strain>
    </source>
</reference>
<gene>
    <name evidence="1" type="ORF">OH76DRAFT_1322779</name>
</gene>
<dbReference type="STRING" id="139420.A0A371D3L1"/>
<proteinExistence type="predicted"/>
<keyword evidence="2" id="KW-1185">Reference proteome</keyword>
<organism evidence="1 2">
    <name type="scientific">Lentinus brumalis</name>
    <dbReference type="NCBI Taxonomy" id="2498619"/>
    <lineage>
        <taxon>Eukaryota</taxon>
        <taxon>Fungi</taxon>
        <taxon>Dikarya</taxon>
        <taxon>Basidiomycota</taxon>
        <taxon>Agaricomycotina</taxon>
        <taxon>Agaricomycetes</taxon>
        <taxon>Polyporales</taxon>
        <taxon>Polyporaceae</taxon>
        <taxon>Lentinus</taxon>
    </lineage>
</organism>
<dbReference type="EMBL" id="KZ857421">
    <property type="protein sequence ID" value="RDX47134.1"/>
    <property type="molecule type" value="Genomic_DNA"/>
</dbReference>
<feature type="non-terminal residue" evidence="1">
    <location>
        <position position="1"/>
    </location>
</feature>
<dbReference type="AlphaFoldDB" id="A0A371D3L1"/>
<sequence>KEPEPFTGDKSKYDTWKNEMLIYVDGATLDQTIKYVLSYIRGNKSIDQWKRAFRLANLTAATGQTPAKWNFTSTSAFWDALDKVFHDPNSKRRAFNDLTALTQGNRSAQDFFVEFEQHLGTAGLTTTDPSAIEMILQKVRKDLLRDIYRSEKKPSTYDEWKER</sequence>
<dbReference type="Proteomes" id="UP000256964">
    <property type="component" value="Unassembled WGS sequence"/>
</dbReference>
<evidence type="ECO:0000313" key="2">
    <source>
        <dbReference type="Proteomes" id="UP000256964"/>
    </source>
</evidence>
<feature type="non-terminal residue" evidence="1">
    <location>
        <position position="163"/>
    </location>
</feature>